<dbReference type="InterPro" id="IPR036291">
    <property type="entry name" value="NAD(P)-bd_dom_sf"/>
</dbReference>
<proteinExistence type="predicted"/>
<accession>A0A8K0J7F8</accession>
<dbReference type="GO" id="GO:0016491">
    <property type="term" value="F:oxidoreductase activity"/>
    <property type="evidence" value="ECO:0007669"/>
    <property type="project" value="InterPro"/>
</dbReference>
<dbReference type="Proteomes" id="UP000811619">
    <property type="component" value="Unassembled WGS sequence"/>
</dbReference>
<dbReference type="Pfam" id="PF02317">
    <property type="entry name" value="Octopine_DH"/>
    <property type="match status" value="1"/>
</dbReference>
<evidence type="ECO:0000313" key="4">
    <source>
        <dbReference type="Proteomes" id="UP000811619"/>
    </source>
</evidence>
<organism evidence="3 4">
    <name type="scientific">Claviceps africana</name>
    <dbReference type="NCBI Taxonomy" id="83212"/>
    <lineage>
        <taxon>Eukaryota</taxon>
        <taxon>Fungi</taxon>
        <taxon>Dikarya</taxon>
        <taxon>Ascomycota</taxon>
        <taxon>Pezizomycotina</taxon>
        <taxon>Sordariomycetes</taxon>
        <taxon>Hypocreomycetidae</taxon>
        <taxon>Hypocreales</taxon>
        <taxon>Clavicipitaceae</taxon>
        <taxon>Claviceps</taxon>
    </lineage>
</organism>
<feature type="domain" description="Pyrroline-5-carboxylate reductase catalytic N-terminal" evidence="2">
    <location>
        <begin position="4"/>
        <end position="102"/>
    </location>
</feature>
<dbReference type="Gene3D" id="3.40.50.720">
    <property type="entry name" value="NAD(P)-binding Rossmann-like Domain"/>
    <property type="match status" value="1"/>
</dbReference>
<feature type="domain" description="Opine dehydrogenase" evidence="1">
    <location>
        <begin position="175"/>
        <end position="231"/>
    </location>
</feature>
<evidence type="ECO:0000259" key="2">
    <source>
        <dbReference type="Pfam" id="PF03807"/>
    </source>
</evidence>
<dbReference type="InterPro" id="IPR003421">
    <property type="entry name" value="Opine_DH"/>
</dbReference>
<reference evidence="3" key="1">
    <citation type="journal article" date="2020" name="bioRxiv">
        <title>Whole genome comparisons of ergot fungi reveals the divergence and evolution of species within the genus Claviceps are the result of varying mechanisms driving genome evolution and host range expansion.</title>
        <authorList>
            <person name="Wyka S.A."/>
            <person name="Mondo S.J."/>
            <person name="Liu M."/>
            <person name="Dettman J."/>
            <person name="Nalam V."/>
            <person name="Broders K.D."/>
        </authorList>
    </citation>
    <scope>NUCLEOTIDE SEQUENCE</scope>
    <source>
        <strain evidence="3">CCC 489</strain>
    </source>
</reference>
<dbReference type="InterPro" id="IPR028939">
    <property type="entry name" value="P5C_Rdtase_cat_N"/>
</dbReference>
<evidence type="ECO:0000259" key="1">
    <source>
        <dbReference type="Pfam" id="PF02317"/>
    </source>
</evidence>
<dbReference type="OrthoDB" id="4394513at2759"/>
<dbReference type="SUPFAM" id="SSF48179">
    <property type="entry name" value="6-phosphogluconate dehydrogenase C-terminal domain-like"/>
    <property type="match status" value="1"/>
</dbReference>
<dbReference type="EMBL" id="SRPY01000393">
    <property type="protein sequence ID" value="KAG5925128.1"/>
    <property type="molecule type" value="Genomic_DNA"/>
</dbReference>
<protein>
    <submittedName>
        <fullName evidence="3">Uncharacterized protein</fullName>
    </submittedName>
</protein>
<comment type="caution">
    <text evidence="3">The sequence shown here is derived from an EMBL/GenBank/DDBJ whole genome shotgun (WGS) entry which is preliminary data.</text>
</comment>
<feature type="non-terminal residue" evidence="3">
    <location>
        <position position="254"/>
    </location>
</feature>
<dbReference type="SUPFAM" id="SSF51735">
    <property type="entry name" value="NAD(P)-binding Rossmann-fold domains"/>
    <property type="match status" value="1"/>
</dbReference>
<name>A0A8K0J7F8_9HYPO</name>
<dbReference type="InterPro" id="IPR013328">
    <property type="entry name" value="6PGD_dom2"/>
</dbReference>
<dbReference type="AlphaFoldDB" id="A0A8K0J7F8"/>
<dbReference type="Pfam" id="PF03807">
    <property type="entry name" value="F420_oxidored"/>
    <property type="match status" value="1"/>
</dbReference>
<dbReference type="InterPro" id="IPR008927">
    <property type="entry name" value="6-PGluconate_DH-like_C_sf"/>
</dbReference>
<keyword evidence="4" id="KW-1185">Reference proteome</keyword>
<dbReference type="Gene3D" id="1.10.1040.10">
    <property type="entry name" value="N-(1-d-carboxylethyl)-l-norvaline Dehydrogenase, domain 2"/>
    <property type="match status" value="1"/>
</dbReference>
<gene>
    <name evidence="3" type="ORF">E4U42_004467</name>
</gene>
<evidence type="ECO:0000313" key="3">
    <source>
        <dbReference type="EMBL" id="KAG5925128.1"/>
    </source>
</evidence>
<sequence length="254" mass="26470">MTSVGIIGAGHVGCALAFDMASRGHDTVIRALDGHAGNTAAIKANGGYLNATGVLSGRVRVRVENGLARLTESIIVVAMPCTGHQHVLRELRQHDLGRKTIILVAGNAVTLQAQTILGGAAGAVLATATSPFSSRVSSDGSVSVRGIKKHLDICALGRAATRPDVDDVFPVPLVWCASALDMFLRGVNAVLHVPTALMNVGWAETTGGDFFFYRQGMSPGVCRVTHRSWEDFAVDDLGLVDGGSSEDGDGGRRG</sequence>